<dbReference type="AlphaFoldDB" id="A0A382QE20"/>
<proteinExistence type="predicted"/>
<dbReference type="InterPro" id="IPR019853">
    <property type="entry name" value="GldB-like"/>
</dbReference>
<name>A0A382QE20_9ZZZZ</name>
<organism evidence="1">
    <name type="scientific">marine metagenome</name>
    <dbReference type="NCBI Taxonomy" id="408172"/>
    <lineage>
        <taxon>unclassified sequences</taxon>
        <taxon>metagenomes</taxon>
        <taxon>ecological metagenomes</taxon>
    </lineage>
</organism>
<dbReference type="EMBL" id="UINC01113324">
    <property type="protein sequence ID" value="SVC82852.1"/>
    <property type="molecule type" value="Genomic_DNA"/>
</dbReference>
<dbReference type="Pfam" id="PF25594">
    <property type="entry name" value="GldB_lipo"/>
    <property type="match status" value="1"/>
</dbReference>
<evidence type="ECO:0008006" key="2">
    <source>
        <dbReference type="Google" id="ProtNLM"/>
    </source>
</evidence>
<sequence>MKKYIFYIIFLILLNSCKGNDNKISNSYPLTIERFDKFFYESTPNDLFDLKKTYPFLFPEQYDNKVWISRLNDSVQKEIYSEVNRVFSNLDNEKTEIQSFYNNFIFYFPKYELPRLITLISDVEYENRVILADSLLLIGLDNYLGSE</sequence>
<accession>A0A382QE20</accession>
<gene>
    <name evidence="1" type="ORF">METZ01_LOCUS335706</name>
</gene>
<feature type="non-terminal residue" evidence="1">
    <location>
        <position position="147"/>
    </location>
</feature>
<reference evidence="1" key="1">
    <citation type="submission" date="2018-05" db="EMBL/GenBank/DDBJ databases">
        <authorList>
            <person name="Lanie J.A."/>
            <person name="Ng W.-L."/>
            <person name="Kazmierczak K.M."/>
            <person name="Andrzejewski T.M."/>
            <person name="Davidsen T.M."/>
            <person name="Wayne K.J."/>
            <person name="Tettelin H."/>
            <person name="Glass J.I."/>
            <person name="Rusch D."/>
            <person name="Podicherti R."/>
            <person name="Tsui H.-C.T."/>
            <person name="Winkler M.E."/>
        </authorList>
    </citation>
    <scope>NUCLEOTIDE SEQUENCE</scope>
</reference>
<protein>
    <recommendedName>
        <fullName evidence="2">Gliding motility lipoprotein GldB</fullName>
    </recommendedName>
</protein>
<evidence type="ECO:0000313" key="1">
    <source>
        <dbReference type="EMBL" id="SVC82852.1"/>
    </source>
</evidence>